<protein>
    <submittedName>
        <fullName evidence="2">Uncharacterized protein</fullName>
    </submittedName>
</protein>
<feature type="transmembrane region" description="Helical" evidence="1">
    <location>
        <begin position="6"/>
        <end position="33"/>
    </location>
</feature>
<dbReference type="AlphaFoldDB" id="A0A1G2KVN4"/>
<proteinExistence type="predicted"/>
<reference evidence="2 3" key="1">
    <citation type="journal article" date="2016" name="Nat. Commun.">
        <title>Thousands of microbial genomes shed light on interconnected biogeochemical processes in an aquifer system.</title>
        <authorList>
            <person name="Anantharaman K."/>
            <person name="Brown C.T."/>
            <person name="Hug L.A."/>
            <person name="Sharon I."/>
            <person name="Castelle C.J."/>
            <person name="Probst A.J."/>
            <person name="Thomas B.C."/>
            <person name="Singh A."/>
            <person name="Wilkins M.J."/>
            <person name="Karaoz U."/>
            <person name="Brodie E.L."/>
            <person name="Williams K.H."/>
            <person name="Hubbard S.S."/>
            <person name="Banfield J.F."/>
        </authorList>
    </citation>
    <scope>NUCLEOTIDE SEQUENCE [LARGE SCALE GENOMIC DNA]</scope>
</reference>
<keyword evidence="1" id="KW-0812">Transmembrane</keyword>
<feature type="transmembrane region" description="Helical" evidence="1">
    <location>
        <begin position="146"/>
        <end position="165"/>
    </location>
</feature>
<evidence type="ECO:0000256" key="1">
    <source>
        <dbReference type="SAM" id="Phobius"/>
    </source>
</evidence>
<organism evidence="2 3">
    <name type="scientific">Candidatus Sungbacteria bacterium RIFCSPHIGHO2_02_FULL_52_23</name>
    <dbReference type="NCBI Taxonomy" id="1802274"/>
    <lineage>
        <taxon>Bacteria</taxon>
        <taxon>Candidatus Sungiibacteriota</taxon>
    </lineage>
</organism>
<keyword evidence="1" id="KW-1133">Transmembrane helix</keyword>
<gene>
    <name evidence="2" type="ORF">A3J58_03230</name>
</gene>
<evidence type="ECO:0000313" key="3">
    <source>
        <dbReference type="Proteomes" id="UP000178510"/>
    </source>
</evidence>
<dbReference type="Proteomes" id="UP000178510">
    <property type="component" value="Unassembled WGS sequence"/>
</dbReference>
<evidence type="ECO:0000313" key="2">
    <source>
        <dbReference type="EMBL" id="OHA03498.1"/>
    </source>
</evidence>
<feature type="transmembrane region" description="Helical" evidence="1">
    <location>
        <begin position="177"/>
        <end position="202"/>
    </location>
</feature>
<keyword evidence="1" id="KW-0472">Membrane</keyword>
<sequence>MYMQDLNFWFFTLSAIPQTLGALVALVVAFVIYRIGEIDRLLGRDIPRMKRCLLAATDATIAELNEQSSREILRDLQKFLATMDPERSELGLELPRHAELVEVFDRMTDEEYGIVSSNSREIYLYLQEKANKIEVSLNSRALILEYLKVSVILSLFTIVASLGIMPQSSFFLPQTRGFIVACVLFLTVVSAAYTGYSVFVTVNPRGYLQKKTHRKRRKISS</sequence>
<name>A0A1G2KVN4_9BACT</name>
<comment type="caution">
    <text evidence="2">The sequence shown here is derived from an EMBL/GenBank/DDBJ whole genome shotgun (WGS) entry which is preliminary data.</text>
</comment>
<dbReference type="STRING" id="1802274.A3J58_03230"/>
<accession>A0A1G2KVN4</accession>
<dbReference type="EMBL" id="MHQM01000025">
    <property type="protein sequence ID" value="OHA03498.1"/>
    <property type="molecule type" value="Genomic_DNA"/>
</dbReference>